<sequence>MVDEGGKFTSNTTPPPPSSSTTPPPPSTASGSRNKRRMTPTKSSICPVCKKDLCHEKALNGHIRWHSLEEREAAGIGIARALASGVVVGRNEDVKMEDSCKRAKIPDLNYLPPPEDEDD</sequence>
<dbReference type="EMBL" id="CM042018">
    <property type="protein sequence ID" value="KAI3826461.1"/>
    <property type="molecule type" value="Genomic_DNA"/>
</dbReference>
<protein>
    <submittedName>
        <fullName evidence="1">Uncharacterized protein</fullName>
    </submittedName>
</protein>
<reference evidence="2" key="1">
    <citation type="journal article" date="2022" name="Mol. Ecol. Resour.">
        <title>The genomes of chicory, endive, great burdock and yacon provide insights into Asteraceae palaeo-polyploidization history and plant inulin production.</title>
        <authorList>
            <person name="Fan W."/>
            <person name="Wang S."/>
            <person name="Wang H."/>
            <person name="Wang A."/>
            <person name="Jiang F."/>
            <person name="Liu H."/>
            <person name="Zhao H."/>
            <person name="Xu D."/>
            <person name="Zhang Y."/>
        </authorList>
    </citation>
    <scope>NUCLEOTIDE SEQUENCE [LARGE SCALE GENOMIC DNA]</scope>
    <source>
        <strain evidence="2">cv. Yunnan</strain>
    </source>
</reference>
<dbReference type="Proteomes" id="UP001056120">
    <property type="component" value="Linkage Group LG01"/>
</dbReference>
<organism evidence="1 2">
    <name type="scientific">Smallanthus sonchifolius</name>
    <dbReference type="NCBI Taxonomy" id="185202"/>
    <lineage>
        <taxon>Eukaryota</taxon>
        <taxon>Viridiplantae</taxon>
        <taxon>Streptophyta</taxon>
        <taxon>Embryophyta</taxon>
        <taxon>Tracheophyta</taxon>
        <taxon>Spermatophyta</taxon>
        <taxon>Magnoliopsida</taxon>
        <taxon>eudicotyledons</taxon>
        <taxon>Gunneridae</taxon>
        <taxon>Pentapetalae</taxon>
        <taxon>asterids</taxon>
        <taxon>campanulids</taxon>
        <taxon>Asterales</taxon>
        <taxon>Asteraceae</taxon>
        <taxon>Asteroideae</taxon>
        <taxon>Heliantheae alliance</taxon>
        <taxon>Millerieae</taxon>
        <taxon>Smallanthus</taxon>
    </lineage>
</organism>
<evidence type="ECO:0000313" key="2">
    <source>
        <dbReference type="Proteomes" id="UP001056120"/>
    </source>
</evidence>
<evidence type="ECO:0000313" key="1">
    <source>
        <dbReference type="EMBL" id="KAI3826461.1"/>
    </source>
</evidence>
<reference evidence="1 2" key="2">
    <citation type="journal article" date="2022" name="Mol. Ecol. Resour.">
        <title>The genomes of chicory, endive, great burdock and yacon provide insights into Asteraceae paleo-polyploidization history and plant inulin production.</title>
        <authorList>
            <person name="Fan W."/>
            <person name="Wang S."/>
            <person name="Wang H."/>
            <person name="Wang A."/>
            <person name="Jiang F."/>
            <person name="Liu H."/>
            <person name="Zhao H."/>
            <person name="Xu D."/>
            <person name="Zhang Y."/>
        </authorList>
    </citation>
    <scope>NUCLEOTIDE SEQUENCE [LARGE SCALE GENOMIC DNA]</scope>
    <source>
        <strain evidence="2">cv. Yunnan</strain>
        <tissue evidence="1">Leaves</tissue>
    </source>
</reference>
<accession>A0ACB9K2G8</accession>
<name>A0ACB9K2G8_9ASTR</name>
<gene>
    <name evidence="1" type="ORF">L1987_00509</name>
</gene>
<proteinExistence type="predicted"/>
<keyword evidence="2" id="KW-1185">Reference proteome</keyword>
<comment type="caution">
    <text evidence="1">The sequence shown here is derived from an EMBL/GenBank/DDBJ whole genome shotgun (WGS) entry which is preliminary data.</text>
</comment>